<dbReference type="AlphaFoldDB" id="A0A7C9RZ33"/>
<dbReference type="RefSeq" id="WP_166054431.1">
    <property type="nucleotide sequence ID" value="NZ_JAAMPJ010000016.1"/>
</dbReference>
<organism evidence="2 3">
    <name type="scientific">Lentzea alba</name>
    <dbReference type="NCBI Taxonomy" id="2714351"/>
    <lineage>
        <taxon>Bacteria</taxon>
        <taxon>Bacillati</taxon>
        <taxon>Actinomycetota</taxon>
        <taxon>Actinomycetes</taxon>
        <taxon>Pseudonocardiales</taxon>
        <taxon>Pseudonocardiaceae</taxon>
        <taxon>Lentzea</taxon>
    </lineage>
</organism>
<dbReference type="Proteomes" id="UP000481360">
    <property type="component" value="Unassembled WGS sequence"/>
</dbReference>
<comment type="caution">
    <text evidence="2">The sequence shown here is derived from an EMBL/GenBank/DDBJ whole genome shotgun (WGS) entry which is preliminary data.</text>
</comment>
<evidence type="ECO:0000256" key="1">
    <source>
        <dbReference type="SAM" id="SignalP"/>
    </source>
</evidence>
<sequence>MNAKVMSTALFVLSLTSPAVANAATDEVVQVQNTSAASSAAKTVSVSCPSGTKVVGTGGSVTGERTTITRVRPSADLTSVEVTAVEHGAGTVQSWTVKVRANCAPGDFTLVSKSGTKNAEATCPDGEKSLGVAGETDGVHLTRSAPKSNLKGALVEAPDSATVTAHAICGTRPGLVLRGGTSSVVMTKTATKSVACQGTEQPVSAGGAVGGAVIDDVVPDSTGASVTGEAASAQGQAIRWSITPYVVCSQ</sequence>
<keyword evidence="1" id="KW-0732">Signal</keyword>
<dbReference type="EMBL" id="JAAMPJ010000016">
    <property type="protein sequence ID" value="NGY65566.1"/>
    <property type="molecule type" value="Genomic_DNA"/>
</dbReference>
<feature type="signal peptide" evidence="1">
    <location>
        <begin position="1"/>
        <end position="23"/>
    </location>
</feature>
<name>A0A7C9RZ33_9PSEU</name>
<proteinExistence type="predicted"/>
<protein>
    <recommendedName>
        <fullName evidence="4">Neocarzinostatin family protein</fullName>
    </recommendedName>
</protein>
<evidence type="ECO:0000313" key="3">
    <source>
        <dbReference type="Proteomes" id="UP000481360"/>
    </source>
</evidence>
<evidence type="ECO:0000313" key="2">
    <source>
        <dbReference type="EMBL" id="NGY65566.1"/>
    </source>
</evidence>
<feature type="chain" id="PRO_5028924169" description="Neocarzinostatin family protein" evidence="1">
    <location>
        <begin position="24"/>
        <end position="250"/>
    </location>
</feature>
<accession>A0A7C9RZ33</accession>
<evidence type="ECO:0008006" key="4">
    <source>
        <dbReference type="Google" id="ProtNLM"/>
    </source>
</evidence>
<keyword evidence="3" id="KW-1185">Reference proteome</keyword>
<gene>
    <name evidence="2" type="ORF">G7043_42400</name>
</gene>
<reference evidence="2 3" key="1">
    <citation type="submission" date="2020-03" db="EMBL/GenBank/DDBJ databases">
        <title>Isolation and identification of active actinomycetes.</title>
        <authorList>
            <person name="Sun X."/>
        </authorList>
    </citation>
    <scope>NUCLEOTIDE SEQUENCE [LARGE SCALE GENOMIC DNA]</scope>
    <source>
        <strain evidence="2 3">NEAU-D13</strain>
    </source>
</reference>